<dbReference type="Proteomes" id="UP001516400">
    <property type="component" value="Unassembled WGS sequence"/>
</dbReference>
<protein>
    <recommendedName>
        <fullName evidence="3">Ras-GEF domain-containing protein</fullName>
    </recommendedName>
</protein>
<accession>A0ABD2MJA4</accession>
<dbReference type="Gene3D" id="1.10.840.10">
    <property type="entry name" value="Ras guanine-nucleotide exchange factors catalytic domain"/>
    <property type="match status" value="1"/>
</dbReference>
<evidence type="ECO:0000313" key="4">
    <source>
        <dbReference type="EMBL" id="KAL3266400.1"/>
    </source>
</evidence>
<dbReference type="PANTHER" id="PTHR23113:SF368">
    <property type="entry name" value="CELL DIVISION CONTROL PROTEIN 25"/>
    <property type="match status" value="1"/>
</dbReference>
<organism evidence="4 5">
    <name type="scientific">Cryptolaemus montrouzieri</name>
    <dbReference type="NCBI Taxonomy" id="559131"/>
    <lineage>
        <taxon>Eukaryota</taxon>
        <taxon>Metazoa</taxon>
        <taxon>Ecdysozoa</taxon>
        <taxon>Arthropoda</taxon>
        <taxon>Hexapoda</taxon>
        <taxon>Insecta</taxon>
        <taxon>Pterygota</taxon>
        <taxon>Neoptera</taxon>
        <taxon>Endopterygota</taxon>
        <taxon>Coleoptera</taxon>
        <taxon>Polyphaga</taxon>
        <taxon>Cucujiformia</taxon>
        <taxon>Coccinelloidea</taxon>
        <taxon>Coccinellidae</taxon>
        <taxon>Scymninae</taxon>
        <taxon>Scymnini</taxon>
        <taxon>Cryptolaemus</taxon>
    </lineage>
</organism>
<dbReference type="EMBL" id="JABFTP020000001">
    <property type="protein sequence ID" value="KAL3266400.1"/>
    <property type="molecule type" value="Genomic_DNA"/>
</dbReference>
<dbReference type="GO" id="GO:0005085">
    <property type="term" value="F:guanyl-nucleotide exchange factor activity"/>
    <property type="evidence" value="ECO:0007669"/>
    <property type="project" value="UniProtKB-KW"/>
</dbReference>
<keyword evidence="5" id="KW-1185">Reference proteome</keyword>
<dbReference type="SMART" id="SM00147">
    <property type="entry name" value="RasGEF"/>
    <property type="match status" value="1"/>
</dbReference>
<feature type="domain" description="Ras-GEF" evidence="3">
    <location>
        <begin position="515"/>
        <end position="773"/>
    </location>
</feature>
<gene>
    <name evidence="4" type="ORF">HHI36_010577</name>
</gene>
<dbReference type="Pfam" id="PF00617">
    <property type="entry name" value="RasGEF"/>
    <property type="match status" value="1"/>
</dbReference>
<reference evidence="4 5" key="1">
    <citation type="journal article" date="2021" name="BMC Biol.">
        <title>Horizontally acquired antibacterial genes associated with adaptive radiation of ladybird beetles.</title>
        <authorList>
            <person name="Li H.S."/>
            <person name="Tang X.F."/>
            <person name="Huang Y.H."/>
            <person name="Xu Z.Y."/>
            <person name="Chen M.L."/>
            <person name="Du X.Y."/>
            <person name="Qiu B.Y."/>
            <person name="Chen P.T."/>
            <person name="Zhang W."/>
            <person name="Slipinski A."/>
            <person name="Escalona H.E."/>
            <person name="Waterhouse R.M."/>
            <person name="Zwick A."/>
            <person name="Pang H."/>
        </authorList>
    </citation>
    <scope>NUCLEOTIDE SEQUENCE [LARGE SCALE GENOMIC DNA]</scope>
    <source>
        <strain evidence="4">SYSU2018</strain>
    </source>
</reference>
<evidence type="ECO:0000259" key="3">
    <source>
        <dbReference type="PROSITE" id="PS50009"/>
    </source>
</evidence>
<sequence length="842" mass="98242">MSINRVQKLLFSEYCDFEDMVLIESPFAQTTKEGQGIRQVYLGLTPTKLVLATDVIPPVEKSCTRFTPGVDPDIETFELIAIYPVECVNLSVFSKQKRQALKAHFCNNSVLYFELGGFEKKEMFWNLWQERIKFLCPDDNGSSKSQTSVASSSTTSTLYLLDSKEFIKPNGLKQVWCKFGTGNCQSNLLRKWTDRYLYMGKSFEDLPRHYLPQMDKPTTNEFVHHAKPSRNKTTPSSSEIAQIALTPKTSIAINRFGNGVKDNCSTTLLMTATVESNVCSPSRQAFFEMAEICVRHWESNIYSKKAHKRRYRLCPHPYFLHGLGPWSVQPGCRFSIQVKRAVSVVTIKRQPVENELRLPISRKQLLATVSYDTLNTDRFTDRVTTNKMPVILFWTPCYWYRPRTAKHAYDQLRHHLSSIKEWRESKHSRRKALRKLCCRRKLQLDTETSDIDIDSLNTKHTKRSRPRSRYSIMQNVGFCWLFILLDSFKERKETPLQQLKKSLRMDLILTAWDFDSTTLAQQLTLIEKELFIRVTSIELGIIVCQQSSKNAPNISAIIAFAHRISCLIGNEILREESEKVRARLIARFINVADKCHQMSNYQSCKTILVGLQSLAVYRLRITWAYVRKKHSTTYQVFEYLCKLYKDVRLPIYQKSFHIAVQDAPCLPQVADILARLLDRVPNYWLKPFTYETIITKDINTFDPILHTALVPSVGKNNSTITNFFSSIKQLMMQSKKQEIDDYSCMQTDILKNSKRRQLSFKRIHNHFRPLEFYEDNKVKCLQETTKFLQHCQLAVMSYSFNRNELARDYLLKARYREDKENFYISLNIEPPIYCDKYLNKKL</sequence>
<name>A0ABD2MJA4_9CUCU</name>
<evidence type="ECO:0000313" key="5">
    <source>
        <dbReference type="Proteomes" id="UP001516400"/>
    </source>
</evidence>
<keyword evidence="1 2" id="KW-0344">Guanine-nucleotide releasing factor</keyword>
<evidence type="ECO:0000256" key="2">
    <source>
        <dbReference type="PROSITE-ProRule" id="PRU00168"/>
    </source>
</evidence>
<proteinExistence type="predicted"/>
<comment type="caution">
    <text evidence="4">The sequence shown here is derived from an EMBL/GenBank/DDBJ whole genome shotgun (WGS) entry which is preliminary data.</text>
</comment>
<dbReference type="PANTHER" id="PTHR23113">
    <property type="entry name" value="GUANINE NUCLEOTIDE EXCHANGE FACTOR"/>
    <property type="match status" value="1"/>
</dbReference>
<dbReference type="InterPro" id="IPR023578">
    <property type="entry name" value="Ras_GEF_dom_sf"/>
</dbReference>
<dbReference type="InterPro" id="IPR001895">
    <property type="entry name" value="RASGEF_cat_dom"/>
</dbReference>
<evidence type="ECO:0000256" key="1">
    <source>
        <dbReference type="ARBA" id="ARBA00022658"/>
    </source>
</evidence>
<dbReference type="PROSITE" id="PS50009">
    <property type="entry name" value="RASGEF_CAT"/>
    <property type="match status" value="1"/>
</dbReference>
<dbReference type="InterPro" id="IPR036964">
    <property type="entry name" value="RASGEF_cat_dom_sf"/>
</dbReference>
<dbReference type="InterPro" id="IPR008937">
    <property type="entry name" value="Ras-like_GEF"/>
</dbReference>
<dbReference type="SUPFAM" id="SSF48366">
    <property type="entry name" value="Ras GEF"/>
    <property type="match status" value="1"/>
</dbReference>
<dbReference type="AlphaFoldDB" id="A0ABD2MJA4"/>